<organism evidence="1 2">
    <name type="scientific">Cetraspora pellucida</name>
    <dbReference type="NCBI Taxonomy" id="1433469"/>
    <lineage>
        <taxon>Eukaryota</taxon>
        <taxon>Fungi</taxon>
        <taxon>Fungi incertae sedis</taxon>
        <taxon>Mucoromycota</taxon>
        <taxon>Glomeromycotina</taxon>
        <taxon>Glomeromycetes</taxon>
        <taxon>Diversisporales</taxon>
        <taxon>Gigasporaceae</taxon>
        <taxon>Cetraspora</taxon>
    </lineage>
</organism>
<keyword evidence="2" id="KW-1185">Reference proteome</keyword>
<sequence>MSFCKCYYNYNLFKDCCAIKIRQDEDKKININNIQEYLFIALYRTVKTINKEQEFKNIFINKPILDNSNKQIPENLPNELDESNNNEQLFDELDEQLPEEEDQIPDQIEEQEEQQIPDNTFLIENLKKAIKDSKLEDLFLNEQIYKDIVNSLLIFEEKNKLQDE</sequence>
<feature type="non-terminal residue" evidence="1">
    <location>
        <position position="164"/>
    </location>
</feature>
<protein>
    <submittedName>
        <fullName evidence="1">16816_t:CDS:1</fullName>
    </submittedName>
</protein>
<comment type="caution">
    <text evidence="1">The sequence shown here is derived from an EMBL/GenBank/DDBJ whole genome shotgun (WGS) entry which is preliminary data.</text>
</comment>
<evidence type="ECO:0000313" key="2">
    <source>
        <dbReference type="Proteomes" id="UP000789366"/>
    </source>
</evidence>
<reference evidence="1" key="1">
    <citation type="submission" date="2021-06" db="EMBL/GenBank/DDBJ databases">
        <authorList>
            <person name="Kallberg Y."/>
            <person name="Tangrot J."/>
            <person name="Rosling A."/>
        </authorList>
    </citation>
    <scope>NUCLEOTIDE SEQUENCE</scope>
    <source>
        <strain evidence="1">28 12/20/2015</strain>
    </source>
</reference>
<dbReference type="EMBL" id="CAJVPW010054855">
    <property type="protein sequence ID" value="CAG8772350.1"/>
    <property type="molecule type" value="Genomic_DNA"/>
</dbReference>
<evidence type="ECO:0000313" key="1">
    <source>
        <dbReference type="EMBL" id="CAG8772350.1"/>
    </source>
</evidence>
<accession>A0ACA9R1A3</accession>
<name>A0ACA9R1A3_9GLOM</name>
<dbReference type="Proteomes" id="UP000789366">
    <property type="component" value="Unassembled WGS sequence"/>
</dbReference>
<gene>
    <name evidence="1" type="ORF">SPELUC_LOCUS15859</name>
</gene>
<proteinExistence type="predicted"/>